<dbReference type="Gene3D" id="1.10.10.10">
    <property type="entry name" value="Winged helix-like DNA-binding domain superfamily/Winged helix DNA-binding domain"/>
    <property type="match status" value="1"/>
</dbReference>
<keyword evidence="2" id="KW-0067">ATP-binding</keyword>
<feature type="domain" description="HTH luxR-type" evidence="3">
    <location>
        <begin position="915"/>
        <end position="980"/>
    </location>
</feature>
<keyword evidence="1" id="KW-0547">Nucleotide-binding</keyword>
<evidence type="ECO:0000313" key="4">
    <source>
        <dbReference type="EMBL" id="NYJ03061.1"/>
    </source>
</evidence>
<dbReference type="Pfam" id="PF13191">
    <property type="entry name" value="AAA_16"/>
    <property type="match status" value="1"/>
</dbReference>
<accession>A0A853C7D5</accession>
<proteinExistence type="predicted"/>
<dbReference type="PROSITE" id="PS50043">
    <property type="entry name" value="HTH_LUXR_2"/>
    <property type="match status" value="1"/>
</dbReference>
<dbReference type="RefSeq" id="WP_179669350.1">
    <property type="nucleotide sequence ID" value="NZ_JACCFP010000001.1"/>
</dbReference>
<dbReference type="CDD" id="cd06170">
    <property type="entry name" value="LuxR_C_like"/>
    <property type="match status" value="1"/>
</dbReference>
<evidence type="ECO:0000256" key="1">
    <source>
        <dbReference type="ARBA" id="ARBA00022741"/>
    </source>
</evidence>
<keyword evidence="5" id="KW-1185">Reference proteome</keyword>
<dbReference type="InterPro" id="IPR011990">
    <property type="entry name" value="TPR-like_helical_dom_sf"/>
</dbReference>
<dbReference type="GO" id="GO:0004016">
    <property type="term" value="F:adenylate cyclase activity"/>
    <property type="evidence" value="ECO:0007669"/>
    <property type="project" value="TreeGrafter"/>
</dbReference>
<dbReference type="SMART" id="SM00421">
    <property type="entry name" value="HTH_LUXR"/>
    <property type="match status" value="1"/>
</dbReference>
<dbReference type="Proteomes" id="UP000530424">
    <property type="component" value="Unassembled WGS sequence"/>
</dbReference>
<evidence type="ECO:0000256" key="2">
    <source>
        <dbReference type="ARBA" id="ARBA00022840"/>
    </source>
</evidence>
<dbReference type="InterPro" id="IPR027417">
    <property type="entry name" value="P-loop_NTPase"/>
</dbReference>
<dbReference type="SUPFAM" id="SSF48452">
    <property type="entry name" value="TPR-like"/>
    <property type="match status" value="1"/>
</dbReference>
<dbReference type="PRINTS" id="PR00038">
    <property type="entry name" value="HTHLUXR"/>
</dbReference>
<name>A0A853C7D5_9ACTN</name>
<comment type="caution">
    <text evidence="4">The sequence shown here is derived from an EMBL/GenBank/DDBJ whole genome shotgun (WGS) entry which is preliminary data.</text>
</comment>
<protein>
    <submittedName>
        <fullName evidence="4">DNA-binding CsgD family transcriptional regulator/tetratricopeptide (TPR) repeat protein</fullName>
    </submittedName>
</protein>
<dbReference type="SUPFAM" id="SSF46894">
    <property type="entry name" value="C-terminal effector domain of the bipartite response regulators"/>
    <property type="match status" value="1"/>
</dbReference>
<dbReference type="AlphaFoldDB" id="A0A853C7D5"/>
<organism evidence="4 5">
    <name type="scientific">Nocardioides thalensis</name>
    <dbReference type="NCBI Taxonomy" id="1914755"/>
    <lineage>
        <taxon>Bacteria</taxon>
        <taxon>Bacillati</taxon>
        <taxon>Actinomycetota</taxon>
        <taxon>Actinomycetes</taxon>
        <taxon>Propionibacteriales</taxon>
        <taxon>Nocardioidaceae</taxon>
        <taxon>Nocardioides</taxon>
    </lineage>
</organism>
<dbReference type="GO" id="GO:0003677">
    <property type="term" value="F:DNA binding"/>
    <property type="evidence" value="ECO:0007669"/>
    <property type="project" value="UniProtKB-KW"/>
</dbReference>
<dbReference type="InterPro" id="IPR041664">
    <property type="entry name" value="AAA_16"/>
</dbReference>
<dbReference type="GO" id="GO:0005524">
    <property type="term" value="F:ATP binding"/>
    <property type="evidence" value="ECO:0007669"/>
    <property type="project" value="UniProtKB-KW"/>
</dbReference>
<gene>
    <name evidence="4" type="ORF">HNR19_003759</name>
</gene>
<dbReference type="PANTHER" id="PTHR16305">
    <property type="entry name" value="TESTICULAR SOLUBLE ADENYLYL CYCLASE"/>
    <property type="match status" value="1"/>
</dbReference>
<dbReference type="GO" id="GO:0006355">
    <property type="term" value="P:regulation of DNA-templated transcription"/>
    <property type="evidence" value="ECO:0007669"/>
    <property type="project" value="InterPro"/>
</dbReference>
<evidence type="ECO:0000259" key="3">
    <source>
        <dbReference type="PROSITE" id="PS50043"/>
    </source>
</evidence>
<keyword evidence="4" id="KW-0238">DNA-binding</keyword>
<evidence type="ECO:0000313" key="5">
    <source>
        <dbReference type="Proteomes" id="UP000530424"/>
    </source>
</evidence>
<dbReference type="PROSITE" id="PS00622">
    <property type="entry name" value="HTH_LUXR_1"/>
    <property type="match status" value="1"/>
</dbReference>
<dbReference type="SUPFAM" id="SSF52540">
    <property type="entry name" value="P-loop containing nucleoside triphosphate hydrolases"/>
    <property type="match status" value="1"/>
</dbReference>
<dbReference type="InterPro" id="IPR016032">
    <property type="entry name" value="Sig_transdc_resp-reg_C-effctor"/>
</dbReference>
<dbReference type="PANTHER" id="PTHR16305:SF35">
    <property type="entry name" value="TRANSCRIPTIONAL ACTIVATOR DOMAIN"/>
    <property type="match status" value="1"/>
</dbReference>
<dbReference type="EMBL" id="JACCFP010000001">
    <property type="protein sequence ID" value="NYJ03061.1"/>
    <property type="molecule type" value="Genomic_DNA"/>
</dbReference>
<dbReference type="Pfam" id="PF00196">
    <property type="entry name" value="GerE"/>
    <property type="match status" value="1"/>
</dbReference>
<dbReference type="GO" id="GO:0005737">
    <property type="term" value="C:cytoplasm"/>
    <property type="evidence" value="ECO:0007669"/>
    <property type="project" value="TreeGrafter"/>
</dbReference>
<dbReference type="InterPro" id="IPR036388">
    <property type="entry name" value="WH-like_DNA-bd_sf"/>
</dbReference>
<dbReference type="InterPro" id="IPR000792">
    <property type="entry name" value="Tscrpt_reg_LuxR_C"/>
</dbReference>
<reference evidence="4 5" key="1">
    <citation type="submission" date="2020-07" db="EMBL/GenBank/DDBJ databases">
        <title>Sequencing the genomes of 1000 actinobacteria strains.</title>
        <authorList>
            <person name="Klenk H.-P."/>
        </authorList>
    </citation>
    <scope>NUCLEOTIDE SEQUENCE [LARGE SCALE GENOMIC DNA]</scope>
    <source>
        <strain evidence="4 5">DSM 103833</strain>
    </source>
</reference>
<sequence>MATHTSRTLVGRDDELAQLAELVGLGEAGRRWAGRPGTVLLSGDAGVGKTRLLIELRDLARAEGWRVFAGHCLDFGESALPYLPFSEVLGRMAADLPELVEGVTRRHPAVAGLQPGQRVRSDSDQVPEPAATERAELFAAMHHALELAAADAPLLLVIEDLHWADPSTRELLGYLFTRSWTNPVAIVASYRSDDLHRRHPLRRQVAEWSRLPSLDRLQLSPLPPDAVRALVAELAPEGLAERRLADIIARADGNAFFVEELVAAGGGDWVPDDLADLLLVRLDHLSEAARQVVRVASVAGRKVTHDLLLAASGMPPADLDAGVRQAVEMNVLVAGSRHYEFRHALLGEAVYDDLLPGERVRLHGQYVAALTSGAGRGTAAELARHARRAMDHDRAVEASIEAGDEAFSVGGPEEAARHYEQALELLENAERAERLGVDRSKLAVKAADALSIGGDAMRAAELLHEHLERLPEGAPEARARLLSSYASILMSTETALDLPALSAEAVELAPAGESPLRAKVLATHARVLAGFERIEDAEAAATEALGLAERIGMPILASEVVTTLSGLRMKQVHGSDRDALRGALEDAVDRAVAAGALSAELRGRFLLGRSYQEDAQWEGAERWFTSAVERGAEAGLPWAPYSIESRWQLGWVYYARGKWDAALEIVSIVDDEVGPLIPRAILEPIRLAIQATRGDDVLPALQRLRKVWVDEGGVAVFTAGTEIEVAACDGDAGRALDVYDSVVAVLSQIWDERFPGRVRLAAQALDAIARALPSAPAAERAALVARADALRADGEAVVTRFAAKKSKWGPEGQAWAARLVAEHLRVRWSGGIDAPDRDELLAAWAEAVAAFERFGSVPELAKLRTAYTTILRLVGETGPAREQADIAREVARELGATVLLDQLHTPGSAPARSANGAASTQLTAREREILALVAEGRSNGEIGKQLFISTKTVSVHVSNILGKLGATGRTEAAAIARRDGLL</sequence>
<dbReference type="Gene3D" id="1.25.40.10">
    <property type="entry name" value="Tetratricopeptide repeat domain"/>
    <property type="match status" value="1"/>
</dbReference>